<keyword evidence="2 8" id="KW-0813">Transport</keyword>
<evidence type="ECO:0000256" key="7">
    <source>
        <dbReference type="ARBA" id="ARBA00023237"/>
    </source>
</evidence>
<evidence type="ECO:0000259" key="11">
    <source>
        <dbReference type="Pfam" id="PF00593"/>
    </source>
</evidence>
<dbReference type="InterPro" id="IPR013784">
    <property type="entry name" value="Carb-bd-like_fold"/>
</dbReference>
<dbReference type="NCBIfam" id="TIGR01782">
    <property type="entry name" value="TonB-Xanth-Caul"/>
    <property type="match status" value="1"/>
</dbReference>
<keyword evidence="5 9" id="KW-0798">TonB box</keyword>
<feature type="domain" description="TonB-dependent receptor-like beta-barrel" evidence="11">
    <location>
        <begin position="547"/>
        <end position="1005"/>
    </location>
</feature>
<keyword evidence="14" id="KW-1185">Reference proteome</keyword>
<keyword evidence="10" id="KW-1133">Transmembrane helix</keyword>
<evidence type="ECO:0000256" key="6">
    <source>
        <dbReference type="ARBA" id="ARBA00023136"/>
    </source>
</evidence>
<dbReference type="Gene3D" id="2.40.170.20">
    <property type="entry name" value="TonB-dependent receptor, beta-barrel domain"/>
    <property type="match status" value="1"/>
</dbReference>
<name>A0A2U8E373_9BACT</name>
<evidence type="ECO:0000256" key="10">
    <source>
        <dbReference type="SAM" id="Phobius"/>
    </source>
</evidence>
<keyword evidence="3 8" id="KW-1134">Transmembrane beta strand</keyword>
<dbReference type="Gene3D" id="2.170.130.10">
    <property type="entry name" value="TonB-dependent receptor, plug domain"/>
    <property type="match status" value="1"/>
</dbReference>
<dbReference type="PROSITE" id="PS52016">
    <property type="entry name" value="TONB_DEPENDENT_REC_3"/>
    <property type="match status" value="1"/>
</dbReference>
<dbReference type="InterPro" id="IPR039426">
    <property type="entry name" value="TonB-dep_rcpt-like"/>
</dbReference>
<comment type="similarity">
    <text evidence="8 9">Belongs to the TonB-dependent receptor family.</text>
</comment>
<evidence type="ECO:0000313" key="14">
    <source>
        <dbReference type="Proteomes" id="UP000244896"/>
    </source>
</evidence>
<dbReference type="InterPro" id="IPR000531">
    <property type="entry name" value="Beta-barrel_TonB"/>
</dbReference>
<dbReference type="RefSeq" id="WP_108825134.1">
    <property type="nucleotide sequence ID" value="NZ_CP023004.1"/>
</dbReference>
<dbReference type="PANTHER" id="PTHR40980">
    <property type="entry name" value="PLUG DOMAIN-CONTAINING PROTEIN"/>
    <property type="match status" value="1"/>
</dbReference>
<dbReference type="SUPFAM" id="SSF49452">
    <property type="entry name" value="Starch-binding domain-like"/>
    <property type="match status" value="1"/>
</dbReference>
<dbReference type="GO" id="GO:0030246">
    <property type="term" value="F:carbohydrate binding"/>
    <property type="evidence" value="ECO:0007669"/>
    <property type="project" value="InterPro"/>
</dbReference>
<dbReference type="Pfam" id="PF07715">
    <property type="entry name" value="Plug"/>
    <property type="match status" value="1"/>
</dbReference>
<dbReference type="PANTHER" id="PTHR40980:SF4">
    <property type="entry name" value="TONB-DEPENDENT RECEPTOR-LIKE BETA-BARREL DOMAIN-CONTAINING PROTEIN"/>
    <property type="match status" value="1"/>
</dbReference>
<dbReference type="Gene3D" id="2.60.40.1120">
    <property type="entry name" value="Carboxypeptidase-like, regulatory domain"/>
    <property type="match status" value="1"/>
</dbReference>
<gene>
    <name evidence="13" type="ORF">CKA38_08785</name>
</gene>
<dbReference type="AlphaFoldDB" id="A0A2U8E373"/>
<sequence>MHKEPNNIIKAFAVNQRLMRVFQFHVFGVLAAIMALSLPVAGQDEKLQDPGAIAGQVTNKATKKYLINVAISVADTPIRASTDQDGNYTIQNLKPGSYSLIFEYTGLDTERTVVQVAPGKTTSLDVEMTADVYHLETFVVSSDREGQAQAIQEQKMAVDSRYVLAADSFGNIQDGNVGELLKQLPGVMVFDSSAAVEGEGAPGELTGIQIRGAMGDQSALVTLNGNEASSASAIGSASRSFSLKGFNVDNIESLEIFKASTPAHPGNTLGGLVNFTTRSAFQQKGRRLTLDTQINFIESEWGLGSRLHSNTEPARKFYPGMTLNYSEAFFQNTAHPIGISLTLGANRSARYGVRLKAGYAGVNGELPWGQPELSDVPVAATSYQWQDEDSIYDSLRAGLTVDFKVSPHTSAYAVFGWDKQKQSDGGYRRLIATAGTVLPGSTIDRIEASEAQGVNINASVGLFRFENKNFRINPGMKHKWGDFSLNYDVFYSKSTSDRDEKRVDYYLADNSENAASRVKFVVDNIIASEGDGANLRMVSGADPADLDSWNSLTLGYKPQSVSDERYGGKIDAKKSLLFRFPLQLQSGAAYNVRDSAYERPEYRYDLTGADKLLGTPDDPRLGSFLDKNRTSSDFYYGDRMPEIAWVSPDAIWDHFLSHPDQFWGQHANNAQAVRQNSKSFKEKVTAVYFMGTWKLADLTILAGARWELTDNSSHGYVRLSEEGSSSDPSYEPDAAERAFGRWQPRSASKSYDNWLPSLHLKYEPVKNFILRGSITNDIGRPSVGNMIANASFDHQGRSIRMSNPDLVPQAGRNYDVSIEYYIKNGVVSLAGFYKDQKNRIEEVRYTVGAGMDNGFDGMYENYTVYQNINATNVKIQGVEFSFSQRLYYLPWLLKNLRLNCNYTYNESKRTQLGSPGTWLKTKDYGSPRDTANVAISYSGRRLSWRVKCNWRGSYVNEMYYWGQNTNKPTTTPYSVYRWDETLQFDLGASYSFSRTWTLYFDWRNITGEAAVRRWNYSNVMREYHRGLSNVSIGLKAGF</sequence>
<evidence type="ECO:0000256" key="8">
    <source>
        <dbReference type="PROSITE-ProRule" id="PRU01360"/>
    </source>
</evidence>
<evidence type="ECO:0000256" key="2">
    <source>
        <dbReference type="ARBA" id="ARBA00022448"/>
    </source>
</evidence>
<evidence type="ECO:0008006" key="15">
    <source>
        <dbReference type="Google" id="ProtNLM"/>
    </source>
</evidence>
<organism evidence="13 14">
    <name type="scientific">Ereboglobus luteus</name>
    <dbReference type="NCBI Taxonomy" id="1796921"/>
    <lineage>
        <taxon>Bacteria</taxon>
        <taxon>Pseudomonadati</taxon>
        <taxon>Verrucomicrobiota</taxon>
        <taxon>Opitutia</taxon>
        <taxon>Opitutales</taxon>
        <taxon>Opitutaceae</taxon>
        <taxon>Ereboglobus</taxon>
    </lineage>
</organism>
<evidence type="ECO:0000256" key="1">
    <source>
        <dbReference type="ARBA" id="ARBA00004571"/>
    </source>
</evidence>
<proteinExistence type="inferred from homology"/>
<dbReference type="InterPro" id="IPR012910">
    <property type="entry name" value="Plug_dom"/>
</dbReference>
<dbReference type="InterPro" id="IPR037066">
    <property type="entry name" value="Plug_dom_sf"/>
</dbReference>
<evidence type="ECO:0000256" key="3">
    <source>
        <dbReference type="ARBA" id="ARBA00022452"/>
    </source>
</evidence>
<evidence type="ECO:0000256" key="5">
    <source>
        <dbReference type="ARBA" id="ARBA00023077"/>
    </source>
</evidence>
<dbReference type="OrthoDB" id="175029at2"/>
<evidence type="ECO:0000313" key="13">
    <source>
        <dbReference type="EMBL" id="AWI09323.1"/>
    </source>
</evidence>
<dbReference type="InterPro" id="IPR036942">
    <property type="entry name" value="Beta-barrel_TonB_sf"/>
</dbReference>
<keyword evidence="4 8" id="KW-0812">Transmembrane</keyword>
<dbReference type="KEGG" id="elut:CKA38_08785"/>
<dbReference type="InterPro" id="IPR010104">
    <property type="entry name" value="TonB_rcpt_bac"/>
</dbReference>
<evidence type="ECO:0000259" key="12">
    <source>
        <dbReference type="Pfam" id="PF07715"/>
    </source>
</evidence>
<keyword evidence="7 8" id="KW-0998">Cell outer membrane</keyword>
<evidence type="ECO:0000256" key="9">
    <source>
        <dbReference type="RuleBase" id="RU003357"/>
    </source>
</evidence>
<dbReference type="SUPFAM" id="SSF56935">
    <property type="entry name" value="Porins"/>
    <property type="match status" value="1"/>
</dbReference>
<reference evidence="13 14" key="1">
    <citation type="journal article" date="2018" name="Syst. Appl. Microbiol.">
        <title>Ereboglobus luteus gen. nov. sp. nov. from cockroach guts, and new insights into the oxygen relationship of the genera Opitutus and Didymococcus (Verrucomicrobia: Opitutaceae).</title>
        <authorList>
            <person name="Tegtmeier D."/>
            <person name="Belitz A."/>
            <person name="Radek R."/>
            <person name="Heimerl T."/>
            <person name="Brune A."/>
        </authorList>
    </citation>
    <scope>NUCLEOTIDE SEQUENCE [LARGE SCALE GENOMIC DNA]</scope>
    <source>
        <strain evidence="13 14">Ho45</strain>
    </source>
</reference>
<dbReference type="Proteomes" id="UP000244896">
    <property type="component" value="Chromosome"/>
</dbReference>
<feature type="domain" description="TonB-dependent receptor plug" evidence="12">
    <location>
        <begin position="159"/>
        <end position="271"/>
    </location>
</feature>
<keyword evidence="6 8" id="KW-0472">Membrane</keyword>
<protein>
    <recommendedName>
        <fullName evidence="15">TonB-dependent receptor plug domain-containing protein</fullName>
    </recommendedName>
</protein>
<dbReference type="Pfam" id="PF00593">
    <property type="entry name" value="TonB_dep_Rec_b-barrel"/>
    <property type="match status" value="1"/>
</dbReference>
<feature type="transmembrane region" description="Helical" evidence="10">
    <location>
        <begin position="21"/>
        <end position="41"/>
    </location>
</feature>
<comment type="subcellular location">
    <subcellularLocation>
        <location evidence="1 8">Cell outer membrane</location>
        <topology evidence="1 8">Multi-pass membrane protein</topology>
    </subcellularLocation>
</comment>
<accession>A0A2U8E373</accession>
<dbReference type="GO" id="GO:0009279">
    <property type="term" value="C:cell outer membrane"/>
    <property type="evidence" value="ECO:0007669"/>
    <property type="project" value="UniProtKB-SubCell"/>
</dbReference>
<evidence type="ECO:0000256" key="4">
    <source>
        <dbReference type="ARBA" id="ARBA00022692"/>
    </source>
</evidence>
<dbReference type="Pfam" id="PF13715">
    <property type="entry name" value="CarbopepD_reg_2"/>
    <property type="match status" value="1"/>
</dbReference>
<dbReference type="EMBL" id="CP023004">
    <property type="protein sequence ID" value="AWI09323.1"/>
    <property type="molecule type" value="Genomic_DNA"/>
</dbReference>